<dbReference type="Pfam" id="PF00271">
    <property type="entry name" value="Helicase_C"/>
    <property type="match status" value="1"/>
</dbReference>
<dbReference type="PANTHER" id="PTHR47961">
    <property type="entry name" value="DNA POLYMERASE THETA, PUTATIVE (AFU_ORTHOLOGUE AFUA_1G05260)-RELATED"/>
    <property type="match status" value="1"/>
</dbReference>
<dbReference type="Gene3D" id="3.40.50.300">
    <property type="entry name" value="P-loop containing nucleotide triphosphate hydrolases"/>
    <property type="match status" value="1"/>
</dbReference>
<evidence type="ECO:0000313" key="6">
    <source>
        <dbReference type="EMBL" id="GAG59647.1"/>
    </source>
</evidence>
<protein>
    <recommendedName>
        <fullName evidence="5">Helicase C-terminal domain-containing protein</fullName>
    </recommendedName>
</protein>
<feature type="domain" description="Helicase C-terminal" evidence="5">
    <location>
        <begin position="77"/>
        <end position="284"/>
    </location>
</feature>
<feature type="non-terminal residue" evidence="6">
    <location>
        <position position="485"/>
    </location>
</feature>
<name>X0ZNK1_9ZZZZ</name>
<dbReference type="SUPFAM" id="SSF52540">
    <property type="entry name" value="P-loop containing nucleoside triphosphate hydrolases"/>
    <property type="match status" value="1"/>
</dbReference>
<proteinExistence type="predicted"/>
<accession>X0ZNK1</accession>
<evidence type="ECO:0000256" key="2">
    <source>
        <dbReference type="ARBA" id="ARBA00022801"/>
    </source>
</evidence>
<evidence type="ECO:0000256" key="1">
    <source>
        <dbReference type="ARBA" id="ARBA00022741"/>
    </source>
</evidence>
<dbReference type="GO" id="GO:0005524">
    <property type="term" value="F:ATP binding"/>
    <property type="evidence" value="ECO:0007669"/>
    <property type="project" value="UniProtKB-KW"/>
</dbReference>
<dbReference type="AlphaFoldDB" id="X0ZNK1"/>
<dbReference type="PROSITE" id="PS51194">
    <property type="entry name" value="HELICASE_CTER"/>
    <property type="match status" value="1"/>
</dbReference>
<keyword evidence="1" id="KW-0547">Nucleotide-binding</keyword>
<keyword evidence="3" id="KW-0347">Helicase</keyword>
<evidence type="ECO:0000256" key="4">
    <source>
        <dbReference type="ARBA" id="ARBA00022840"/>
    </source>
</evidence>
<keyword evidence="4" id="KW-0067">ATP-binding</keyword>
<dbReference type="PANTHER" id="PTHR47961:SF6">
    <property type="entry name" value="DNA-DIRECTED DNA POLYMERASE"/>
    <property type="match status" value="1"/>
</dbReference>
<evidence type="ECO:0000259" key="5">
    <source>
        <dbReference type="PROSITE" id="PS51194"/>
    </source>
</evidence>
<organism evidence="6">
    <name type="scientific">marine sediment metagenome</name>
    <dbReference type="NCBI Taxonomy" id="412755"/>
    <lineage>
        <taxon>unclassified sequences</taxon>
        <taxon>metagenomes</taxon>
        <taxon>ecological metagenomes</taxon>
    </lineage>
</organism>
<dbReference type="SMART" id="SM00490">
    <property type="entry name" value="HELICc"/>
    <property type="match status" value="1"/>
</dbReference>
<keyword evidence="2" id="KW-0378">Hydrolase</keyword>
<sequence>QSLLVTALSALIENQEKLVKWFPAQSLISYQRPVKLRKGMVREGIFKYITSKKNKTYQKEIFFKKEAVRDNCFADYLLETVRYFIKQNESTLIFFPTRAETRQGAKWLASQLESSASSSAIGELSEMKETLSKDELLELLPKGIAYHNRDLSREERSLVETYLKKGEIKVICATNILAMGISLPFKNVIISLDKIHNGEEDDRYIYRTGLTFADIENMAGRAGILNIGKEGNYVRNGREFGRVIFLAHSLFFETIYQKLYFKYLKNNSALQVTNHLVKKEKDLLTFLLRLLVNHKDEYSSNKIKQYLREISATSDCHQSKLEEENNFSGYWKFDFDKDNIEKEIDYCLDLLVKNRLIIEEKSGILSPTINGVLVIAKGIKVETYLCFKTWMKNSKKGEISDLELLIVLSVSRNGKDFPIPCSRSYRNDDKRGKYNHEWDREEVYWHKILGLIFDQGEGDKEIYRDKFILKEKDEETCTLVDYPSC</sequence>
<gene>
    <name evidence="6" type="ORF">S01H4_07166</name>
</gene>
<dbReference type="InterPro" id="IPR050474">
    <property type="entry name" value="Hel308_SKI2-like"/>
</dbReference>
<reference evidence="6" key="1">
    <citation type="journal article" date="2014" name="Front. Microbiol.">
        <title>High frequency of phylogenetically diverse reductive dehalogenase-homologous genes in deep subseafloor sedimentary metagenomes.</title>
        <authorList>
            <person name="Kawai M."/>
            <person name="Futagami T."/>
            <person name="Toyoda A."/>
            <person name="Takaki Y."/>
            <person name="Nishi S."/>
            <person name="Hori S."/>
            <person name="Arai W."/>
            <person name="Tsubouchi T."/>
            <person name="Morono Y."/>
            <person name="Uchiyama I."/>
            <person name="Ito T."/>
            <person name="Fujiyama A."/>
            <person name="Inagaki F."/>
            <person name="Takami H."/>
        </authorList>
    </citation>
    <scope>NUCLEOTIDE SEQUENCE</scope>
    <source>
        <strain evidence="6">Expedition CK06-06</strain>
    </source>
</reference>
<dbReference type="EMBL" id="BART01002313">
    <property type="protein sequence ID" value="GAG59647.1"/>
    <property type="molecule type" value="Genomic_DNA"/>
</dbReference>
<feature type="non-terminal residue" evidence="6">
    <location>
        <position position="1"/>
    </location>
</feature>
<dbReference type="InterPro" id="IPR027417">
    <property type="entry name" value="P-loop_NTPase"/>
</dbReference>
<evidence type="ECO:0000256" key="3">
    <source>
        <dbReference type="ARBA" id="ARBA00022806"/>
    </source>
</evidence>
<comment type="caution">
    <text evidence="6">The sequence shown here is derived from an EMBL/GenBank/DDBJ whole genome shotgun (WGS) entry which is preliminary data.</text>
</comment>
<dbReference type="InterPro" id="IPR001650">
    <property type="entry name" value="Helicase_C-like"/>
</dbReference>
<dbReference type="GO" id="GO:0004386">
    <property type="term" value="F:helicase activity"/>
    <property type="evidence" value="ECO:0007669"/>
    <property type="project" value="UniProtKB-KW"/>
</dbReference>
<dbReference type="GO" id="GO:0016787">
    <property type="term" value="F:hydrolase activity"/>
    <property type="evidence" value="ECO:0007669"/>
    <property type="project" value="UniProtKB-KW"/>
</dbReference>